<organism evidence="1 2">
    <name type="scientific">Papaver nudicaule</name>
    <name type="common">Iceland poppy</name>
    <dbReference type="NCBI Taxonomy" id="74823"/>
    <lineage>
        <taxon>Eukaryota</taxon>
        <taxon>Viridiplantae</taxon>
        <taxon>Streptophyta</taxon>
        <taxon>Embryophyta</taxon>
        <taxon>Tracheophyta</taxon>
        <taxon>Spermatophyta</taxon>
        <taxon>Magnoliopsida</taxon>
        <taxon>Ranunculales</taxon>
        <taxon>Papaveraceae</taxon>
        <taxon>Papaveroideae</taxon>
        <taxon>Papaver</taxon>
    </lineage>
</organism>
<keyword evidence="2" id="KW-1185">Reference proteome</keyword>
<comment type="caution">
    <text evidence="1">The sequence shown here is derived from an EMBL/GenBank/DDBJ whole genome shotgun (WGS) entry which is preliminary data.</text>
</comment>
<accession>A0AA41S9Q9</accession>
<name>A0AA41S9Q9_PAPNU</name>
<protein>
    <submittedName>
        <fullName evidence="1">Uncharacterized protein</fullName>
    </submittedName>
</protein>
<proteinExistence type="predicted"/>
<evidence type="ECO:0000313" key="1">
    <source>
        <dbReference type="EMBL" id="MCL7030128.1"/>
    </source>
</evidence>
<gene>
    <name evidence="1" type="ORF">MKW94_013262</name>
</gene>
<reference evidence="1" key="1">
    <citation type="submission" date="2022-03" db="EMBL/GenBank/DDBJ databases">
        <title>A functionally conserved STORR gene fusion in Papaver species that diverged 16.8 million years ago.</title>
        <authorList>
            <person name="Catania T."/>
        </authorList>
    </citation>
    <scope>NUCLEOTIDE SEQUENCE</scope>
    <source>
        <strain evidence="1">S-191538</strain>
    </source>
</reference>
<dbReference type="Proteomes" id="UP001177140">
    <property type="component" value="Unassembled WGS sequence"/>
</dbReference>
<sequence length="159" mass="18372">MEKLKLARNICKTVYGLRYRTIDQRVRNTAQKFNTIRDELTRVRTDPELNEEAQLVLRLTEQYSKAVGKLGRDYTHFKVHEEPGLERIDLLRNYTAPAVSATLGCMVVFADGYEGYVKRKYVDRICQLKLLGSCKANLCKLDRNTASSLNLCNQLRVLR</sequence>
<evidence type="ECO:0000313" key="2">
    <source>
        <dbReference type="Proteomes" id="UP001177140"/>
    </source>
</evidence>
<dbReference type="AlphaFoldDB" id="A0AA41S9Q9"/>
<dbReference type="EMBL" id="JAJJMA010097870">
    <property type="protein sequence ID" value="MCL7030128.1"/>
    <property type="molecule type" value="Genomic_DNA"/>
</dbReference>